<gene>
    <name evidence="1" type="ORF">CU097_003242</name>
</gene>
<keyword evidence="2" id="KW-1185">Reference proteome</keyword>
<dbReference type="OrthoDB" id="2271149at2759"/>
<name>A0A367IZ23_RHIAZ</name>
<protein>
    <submittedName>
        <fullName evidence="1">Uncharacterized protein</fullName>
    </submittedName>
</protein>
<proteinExistence type="predicted"/>
<accession>A0A367IZ23</accession>
<dbReference type="Proteomes" id="UP000252139">
    <property type="component" value="Unassembled WGS sequence"/>
</dbReference>
<evidence type="ECO:0000313" key="2">
    <source>
        <dbReference type="Proteomes" id="UP000252139"/>
    </source>
</evidence>
<dbReference type="EMBL" id="PJQL01002840">
    <property type="protein sequence ID" value="RCH82935.1"/>
    <property type="molecule type" value="Genomic_DNA"/>
</dbReference>
<comment type="caution">
    <text evidence="1">The sequence shown here is derived from an EMBL/GenBank/DDBJ whole genome shotgun (WGS) entry which is preliminary data.</text>
</comment>
<reference evidence="1 2" key="1">
    <citation type="journal article" date="2018" name="G3 (Bethesda)">
        <title>Phylogenetic and Phylogenomic Definition of Rhizopus Species.</title>
        <authorList>
            <person name="Gryganskyi A.P."/>
            <person name="Golan J."/>
            <person name="Dolatabadi S."/>
            <person name="Mondo S."/>
            <person name="Robb S."/>
            <person name="Idnurm A."/>
            <person name="Muszewska A."/>
            <person name="Steczkiewicz K."/>
            <person name="Masonjones S."/>
            <person name="Liao H.L."/>
            <person name="Gajdeczka M.T."/>
            <person name="Anike F."/>
            <person name="Vuek A."/>
            <person name="Anishchenko I.M."/>
            <person name="Voigt K."/>
            <person name="de Hoog G.S."/>
            <person name="Smith M.E."/>
            <person name="Heitman J."/>
            <person name="Vilgalys R."/>
            <person name="Stajich J.E."/>
        </authorList>
    </citation>
    <scope>NUCLEOTIDE SEQUENCE [LARGE SCALE GENOMIC DNA]</scope>
    <source>
        <strain evidence="1 2">CBS 357.93</strain>
    </source>
</reference>
<dbReference type="AlphaFoldDB" id="A0A367IZ23"/>
<evidence type="ECO:0000313" key="1">
    <source>
        <dbReference type="EMBL" id="RCH82935.1"/>
    </source>
</evidence>
<sequence>LGKLIYKEEWAITVLKLPDALKQLDKKRTLADMYRALKVAQANRYNDRDIYWVKESALNYIDLLYENDNISVHRVEFIR</sequence>
<organism evidence="1 2">
    <name type="scientific">Rhizopus azygosporus</name>
    <name type="common">Rhizopus microsporus var. azygosporus</name>
    <dbReference type="NCBI Taxonomy" id="86630"/>
    <lineage>
        <taxon>Eukaryota</taxon>
        <taxon>Fungi</taxon>
        <taxon>Fungi incertae sedis</taxon>
        <taxon>Mucoromycota</taxon>
        <taxon>Mucoromycotina</taxon>
        <taxon>Mucoromycetes</taxon>
        <taxon>Mucorales</taxon>
        <taxon>Mucorineae</taxon>
        <taxon>Rhizopodaceae</taxon>
        <taxon>Rhizopus</taxon>
    </lineage>
</organism>
<feature type="non-terminal residue" evidence="1">
    <location>
        <position position="1"/>
    </location>
</feature>